<dbReference type="PANTHER" id="PTHR46018">
    <property type="entry name" value="ZINC PHOSPHODIESTERASE ELAC PROTEIN 1"/>
    <property type="match status" value="1"/>
</dbReference>
<keyword evidence="6 10" id="KW-0255">Endonuclease</keyword>
<comment type="function">
    <text evidence="9 10">Zinc phosphodiesterase, which displays some tRNA 3'-processing endonuclease activity. Probably involved in tRNA maturation, by removing a 3'-trailer from precursor tRNA.</text>
</comment>
<dbReference type="eggNOG" id="COG1234">
    <property type="taxonomic scope" value="Bacteria"/>
</dbReference>
<evidence type="ECO:0000313" key="11">
    <source>
        <dbReference type="EMBL" id="EIJ78780.1"/>
    </source>
</evidence>
<dbReference type="Gene3D" id="3.60.15.10">
    <property type="entry name" value="Ribonuclease Z/Hydroxyacylglutathione hydrolase-like"/>
    <property type="match status" value="1"/>
</dbReference>
<dbReference type="PATRIC" id="fig|997296.3.peg.3062"/>
<dbReference type="GO" id="GO:0042802">
    <property type="term" value="F:identical protein binding"/>
    <property type="evidence" value="ECO:0007669"/>
    <property type="project" value="UniProtKB-ARBA"/>
</dbReference>
<reference evidence="11 12" key="1">
    <citation type="journal article" date="2012" name="Appl. Environ. Microbiol.">
        <title>Genome Sequence of Thermotolerant Bacillus methanolicus: Features and Regulation Related to Methylotrophy and Production of L-Lysine and L-Glutamate from Methanol.</title>
        <authorList>
            <person name="Heggeset T.M."/>
            <person name="Krog A."/>
            <person name="Balzer S."/>
            <person name="Wentzel A."/>
            <person name="Ellingsen T.E."/>
            <person name="Brautaset T."/>
        </authorList>
    </citation>
    <scope>NUCLEOTIDE SEQUENCE [LARGE SCALE GENOMIC DNA]</scope>
    <source>
        <strain evidence="11 12">PB1</strain>
    </source>
</reference>
<evidence type="ECO:0000313" key="12">
    <source>
        <dbReference type="Proteomes" id="UP000010523"/>
    </source>
</evidence>
<dbReference type="Proteomes" id="UP000010523">
    <property type="component" value="Unassembled WGS sequence"/>
</dbReference>
<evidence type="ECO:0000256" key="1">
    <source>
        <dbReference type="ARBA" id="ARBA00011738"/>
    </source>
</evidence>
<dbReference type="AlphaFoldDB" id="I3DX09"/>
<dbReference type="InterPro" id="IPR013471">
    <property type="entry name" value="RNase_Z/BN"/>
</dbReference>
<comment type="subunit">
    <text evidence="1 10">Homodimer.</text>
</comment>
<dbReference type="EMBL" id="AFEU01000003">
    <property type="protein sequence ID" value="EIJ78780.1"/>
    <property type="molecule type" value="Genomic_DNA"/>
</dbReference>
<feature type="binding site" evidence="10">
    <location>
        <position position="92"/>
    </location>
    <ligand>
        <name>Zn(2+)</name>
        <dbReference type="ChEBI" id="CHEBI:29105"/>
        <label>1</label>
        <note>catalytic</note>
    </ligand>
</feature>
<keyword evidence="5 10" id="KW-0479">Metal-binding</keyword>
<dbReference type="SUPFAM" id="SSF56281">
    <property type="entry name" value="Metallo-hydrolase/oxidoreductase"/>
    <property type="match status" value="1"/>
</dbReference>
<dbReference type="GO" id="GO:0008270">
    <property type="term" value="F:zinc ion binding"/>
    <property type="evidence" value="ECO:0007669"/>
    <property type="project" value="UniProtKB-UniRule"/>
</dbReference>
<evidence type="ECO:0000256" key="9">
    <source>
        <dbReference type="ARBA" id="ARBA00057812"/>
    </source>
</evidence>
<dbReference type="PANTHER" id="PTHR46018:SF2">
    <property type="entry name" value="ZINC PHOSPHODIESTERASE ELAC PROTEIN 1"/>
    <property type="match status" value="1"/>
</dbReference>
<comment type="catalytic activity">
    <reaction evidence="10">
        <text>Endonucleolytic cleavage of RNA, removing extra 3' nucleotides from tRNA precursor, generating 3' termini of tRNAs. A 3'-hydroxy group is left at the tRNA terminus and a 5'-phosphoryl group is left at the trailer molecule.</text>
        <dbReference type="EC" id="3.1.26.11"/>
    </reaction>
</comment>
<name>I3DX09_BACMT</name>
<dbReference type="Pfam" id="PF23023">
    <property type="entry name" value="Anti-Pycsar_Apyc1"/>
    <property type="match status" value="1"/>
</dbReference>
<keyword evidence="8 10" id="KW-0862">Zinc</keyword>
<dbReference type="FunFam" id="3.60.15.10:FF:000002">
    <property type="entry name" value="Ribonuclease Z"/>
    <property type="match status" value="1"/>
</dbReference>
<evidence type="ECO:0000256" key="5">
    <source>
        <dbReference type="ARBA" id="ARBA00022723"/>
    </source>
</evidence>
<comment type="cofactor">
    <cofactor evidence="10">
        <name>Zn(2+)</name>
        <dbReference type="ChEBI" id="CHEBI:29105"/>
    </cofactor>
    <text evidence="10">Binds 2 Zn(2+) ions.</text>
</comment>
<feature type="binding site" evidence="10">
    <location>
        <position position="169"/>
    </location>
    <ligand>
        <name>Zn(2+)</name>
        <dbReference type="ChEBI" id="CHEBI:29105"/>
        <label>1</label>
        <note>catalytic</note>
    </ligand>
</feature>
<feature type="binding site" evidence="10">
    <location>
        <position position="298"/>
    </location>
    <ligand>
        <name>Zn(2+)</name>
        <dbReference type="ChEBI" id="CHEBI:29105"/>
        <label>2</label>
        <note>catalytic</note>
    </ligand>
</feature>
<evidence type="ECO:0000256" key="4">
    <source>
        <dbReference type="ARBA" id="ARBA00022722"/>
    </source>
</evidence>
<evidence type="ECO:0000256" key="7">
    <source>
        <dbReference type="ARBA" id="ARBA00022801"/>
    </source>
</evidence>
<dbReference type="CDD" id="cd07717">
    <property type="entry name" value="RNaseZ_ZiPD-like_MBL-fold"/>
    <property type="match status" value="1"/>
</dbReference>
<dbReference type="HAMAP" id="MF_01818">
    <property type="entry name" value="RNase_Z_BN"/>
    <property type="match status" value="1"/>
</dbReference>
<feature type="binding site" evidence="10">
    <location>
        <position position="94"/>
    </location>
    <ligand>
        <name>Zn(2+)</name>
        <dbReference type="ChEBI" id="CHEBI:29105"/>
        <label>1</label>
        <note>catalytic</note>
    </ligand>
</feature>
<accession>I3DX09</accession>
<dbReference type="STRING" id="997296.PB1_14519"/>
<comment type="caution">
    <text evidence="11">The sequence shown here is derived from an EMBL/GenBank/DDBJ whole genome shotgun (WGS) entry which is preliminary data.</text>
</comment>
<protein>
    <recommendedName>
        <fullName evidence="2 10">Ribonuclease Z</fullName>
        <shortName evidence="10">RNase Z</shortName>
        <ecNumber evidence="2 10">3.1.26.11</ecNumber>
    </recommendedName>
    <alternativeName>
        <fullName evidence="10">tRNA 3 endonuclease</fullName>
    </alternativeName>
    <alternativeName>
        <fullName evidence="10">tRNase Z</fullName>
    </alternativeName>
</protein>
<evidence type="ECO:0000256" key="3">
    <source>
        <dbReference type="ARBA" id="ARBA00022694"/>
    </source>
</evidence>
<feature type="binding site" evidence="10">
    <location>
        <position position="240"/>
    </location>
    <ligand>
        <name>Zn(2+)</name>
        <dbReference type="ChEBI" id="CHEBI:29105"/>
        <label>2</label>
        <note>catalytic</note>
    </ligand>
</feature>
<keyword evidence="3 10" id="KW-0819">tRNA processing</keyword>
<keyword evidence="4 10" id="KW-0540">Nuclease</keyword>
<keyword evidence="7 10" id="KW-0378">Hydrolase</keyword>
<dbReference type="EC" id="3.1.26.11" evidence="2 10"/>
<organism evidence="11 12">
    <name type="scientific">Bacillus methanolicus PB1</name>
    <dbReference type="NCBI Taxonomy" id="997296"/>
    <lineage>
        <taxon>Bacteria</taxon>
        <taxon>Bacillati</taxon>
        <taxon>Bacillota</taxon>
        <taxon>Bacilli</taxon>
        <taxon>Bacillales</taxon>
        <taxon>Bacillaceae</taxon>
        <taxon>Bacillus</taxon>
    </lineage>
</organism>
<evidence type="ECO:0000256" key="2">
    <source>
        <dbReference type="ARBA" id="ARBA00012477"/>
    </source>
</evidence>
<proteinExistence type="inferred from homology"/>
<feature type="binding site" evidence="10">
    <location>
        <position position="97"/>
    </location>
    <ligand>
        <name>Zn(2+)</name>
        <dbReference type="ChEBI" id="CHEBI:29105"/>
        <label>2</label>
        <note>catalytic</note>
    </ligand>
</feature>
<dbReference type="NCBIfam" id="TIGR02651">
    <property type="entry name" value="RNase_Z"/>
    <property type="match status" value="1"/>
</dbReference>
<evidence type="ECO:0000256" key="8">
    <source>
        <dbReference type="ARBA" id="ARBA00022833"/>
    </source>
</evidence>
<feature type="binding site" evidence="10">
    <location>
        <position position="96"/>
    </location>
    <ligand>
        <name>Zn(2+)</name>
        <dbReference type="ChEBI" id="CHEBI:29105"/>
        <label>2</label>
        <note>catalytic</note>
    </ligand>
</feature>
<dbReference type="InterPro" id="IPR036866">
    <property type="entry name" value="RibonucZ/Hydroxyglut_hydro"/>
</dbReference>
<keyword evidence="12" id="KW-1185">Reference proteome</keyword>
<dbReference type="GO" id="GO:0042781">
    <property type="term" value="F:3'-tRNA processing endoribonuclease activity"/>
    <property type="evidence" value="ECO:0007669"/>
    <property type="project" value="UniProtKB-UniRule"/>
</dbReference>
<feature type="active site" description="Proton acceptor" evidence="10">
    <location>
        <position position="96"/>
    </location>
</feature>
<sequence>MNVTKIFVSDVMKCFGFIYIRQFLKGLKEMDVFFLGTGAGVPAKLRNVTSIALKLLEERGAIWLFDCGEATQHQILHTSIKPRRIEKIFITHLHGDHIYGLPGLLSSRSFQGGETEVVLYGPKGLKEYVYISLSVSQTFLKYPLKIVEIEEGVVFEDDQFTVETRLLDHGIPSYGYRIIEKDRPGTLLADKLIKAGIKPGPVYKKIKNGESVVLDDGTVLEAADFLGPPQKGRVVSILGDTRVCENAVQLARDADLLVHEATFSKGEERMAYEYFHSTTRQAAETAVKANVKKLCLTHISSRYNRDDWLELVKEAKEIFHDTEIAEDFKEIHILSKKES</sequence>
<gene>
    <name evidence="10" type="primary">rnz</name>
    <name evidence="11" type="ORF">PB1_14519</name>
</gene>
<comment type="similarity">
    <text evidence="10">Belongs to the RNase Z family.</text>
</comment>
<evidence type="ECO:0000256" key="10">
    <source>
        <dbReference type="HAMAP-Rule" id="MF_01818"/>
    </source>
</evidence>
<dbReference type="NCBIfam" id="NF000801">
    <property type="entry name" value="PRK00055.1-3"/>
    <property type="match status" value="1"/>
</dbReference>
<evidence type="ECO:0000256" key="6">
    <source>
        <dbReference type="ARBA" id="ARBA00022759"/>
    </source>
</evidence>
<feature type="binding site" evidence="10">
    <location>
        <position position="240"/>
    </location>
    <ligand>
        <name>Zn(2+)</name>
        <dbReference type="ChEBI" id="CHEBI:29105"/>
        <label>1</label>
        <note>catalytic</note>
    </ligand>
</feature>